<proteinExistence type="predicted"/>
<feature type="transmembrane region" description="Helical" evidence="2">
    <location>
        <begin position="208"/>
        <end position="229"/>
    </location>
</feature>
<evidence type="ECO:0000256" key="1">
    <source>
        <dbReference type="SAM" id="MobiDB-lite"/>
    </source>
</evidence>
<accession>A0ABP8EH84</accession>
<reference evidence="4" key="1">
    <citation type="journal article" date="2019" name="Int. J. Syst. Evol. Microbiol.">
        <title>The Global Catalogue of Microorganisms (GCM) 10K type strain sequencing project: providing services to taxonomists for standard genome sequencing and annotation.</title>
        <authorList>
            <consortium name="The Broad Institute Genomics Platform"/>
            <consortium name="The Broad Institute Genome Sequencing Center for Infectious Disease"/>
            <person name="Wu L."/>
            <person name="Ma J."/>
        </authorList>
    </citation>
    <scope>NUCLEOTIDE SEQUENCE [LARGE SCALE GENOMIC DNA]</scope>
    <source>
        <strain evidence="4">JCM 17458</strain>
    </source>
</reference>
<keyword evidence="2" id="KW-1133">Transmembrane helix</keyword>
<feature type="transmembrane region" description="Helical" evidence="2">
    <location>
        <begin position="249"/>
        <end position="269"/>
    </location>
</feature>
<feature type="transmembrane region" description="Helical" evidence="2">
    <location>
        <begin position="90"/>
        <end position="110"/>
    </location>
</feature>
<feature type="transmembrane region" description="Helical" evidence="2">
    <location>
        <begin position="281"/>
        <end position="304"/>
    </location>
</feature>
<evidence type="ECO:0000256" key="2">
    <source>
        <dbReference type="SAM" id="Phobius"/>
    </source>
</evidence>
<dbReference type="RefSeq" id="WP_236865507.1">
    <property type="nucleotide sequence ID" value="NZ_BAABAZ010000004.1"/>
</dbReference>
<protein>
    <submittedName>
        <fullName evidence="3">Uncharacterized protein</fullName>
    </submittedName>
</protein>
<feature type="transmembrane region" description="Helical" evidence="2">
    <location>
        <begin position="48"/>
        <end position="70"/>
    </location>
</feature>
<feature type="transmembrane region" description="Helical" evidence="2">
    <location>
        <begin position="166"/>
        <end position="187"/>
    </location>
</feature>
<keyword evidence="2" id="KW-0472">Membrane</keyword>
<keyword evidence="4" id="KW-1185">Reference proteome</keyword>
<dbReference type="EMBL" id="BAABAZ010000004">
    <property type="protein sequence ID" value="GAA4283322.1"/>
    <property type="molecule type" value="Genomic_DNA"/>
</dbReference>
<feature type="compositionally biased region" description="Low complexity" evidence="1">
    <location>
        <begin position="18"/>
        <end position="36"/>
    </location>
</feature>
<feature type="transmembrane region" description="Helical" evidence="2">
    <location>
        <begin position="310"/>
        <end position="333"/>
    </location>
</feature>
<organism evidence="3 4">
    <name type="scientific">Brevibacterium daeguense</name>
    <dbReference type="NCBI Taxonomy" id="909936"/>
    <lineage>
        <taxon>Bacteria</taxon>
        <taxon>Bacillati</taxon>
        <taxon>Actinomycetota</taxon>
        <taxon>Actinomycetes</taxon>
        <taxon>Micrococcales</taxon>
        <taxon>Brevibacteriaceae</taxon>
        <taxon>Brevibacterium</taxon>
    </lineage>
</organism>
<evidence type="ECO:0000313" key="4">
    <source>
        <dbReference type="Proteomes" id="UP001501586"/>
    </source>
</evidence>
<feature type="region of interest" description="Disordered" evidence="1">
    <location>
        <begin position="1"/>
        <end position="36"/>
    </location>
</feature>
<dbReference type="Proteomes" id="UP001501586">
    <property type="component" value="Unassembled WGS sequence"/>
</dbReference>
<feature type="transmembrane region" description="Helical" evidence="2">
    <location>
        <begin position="122"/>
        <end position="146"/>
    </location>
</feature>
<evidence type="ECO:0000313" key="3">
    <source>
        <dbReference type="EMBL" id="GAA4283322.1"/>
    </source>
</evidence>
<feature type="compositionally biased region" description="Polar residues" evidence="1">
    <location>
        <begin position="1"/>
        <end position="10"/>
    </location>
</feature>
<comment type="caution">
    <text evidence="3">The sequence shown here is derived from an EMBL/GenBank/DDBJ whole genome shotgun (WGS) entry which is preliminary data.</text>
</comment>
<gene>
    <name evidence="3" type="ORF">GCM10022261_08530</name>
</gene>
<sequence length="341" mass="34085">MALTLSSARQATAHRDPSAATPPISTAPASTASASPPAVRGPNHFADLLVVTAVLAAMPYLVLKTMWLAGSRVGHVSADAAAEAGELRHVIGNAVTIALVLLSFALALAWRSSAVRKLPAAVVLVPAFIGTGLLAPIVTGVPLGFVVEAVVTGASPLASAEGLHPVVYAVVYGGFVMVGAAHALLFAGSARRRWAPVLERVRAPRGFFVAEASVALVLAGLVMGAWAIAGPGVFGQGASGPPGFESITQRFLLGATAVLLAGGGLTPLLGVLGRRAPRARFALVAVQWVGIATGAVAGLTHLALSASGTASPVLIAVALAGTTAAVTLAAAWARQLSEAVE</sequence>
<name>A0ABP8EH84_9MICO</name>
<keyword evidence="2" id="KW-0812">Transmembrane</keyword>